<dbReference type="InterPro" id="IPR032421">
    <property type="entry name" value="PMT_4TMC"/>
</dbReference>
<keyword evidence="1" id="KW-0812">Transmembrane</keyword>
<feature type="transmembrane region" description="Helical" evidence="1">
    <location>
        <begin position="106"/>
        <end position="129"/>
    </location>
</feature>
<dbReference type="Pfam" id="PF16192">
    <property type="entry name" value="PMT_4TMC"/>
    <property type="match status" value="1"/>
</dbReference>
<evidence type="ECO:0000313" key="3">
    <source>
        <dbReference type="EMBL" id="CAB4818790.1"/>
    </source>
</evidence>
<feature type="transmembrane region" description="Helical" evidence="1">
    <location>
        <begin position="54"/>
        <end position="75"/>
    </location>
</feature>
<feature type="transmembrane region" description="Helical" evidence="1">
    <location>
        <begin position="141"/>
        <end position="165"/>
    </location>
</feature>
<keyword evidence="1" id="KW-0472">Membrane</keyword>
<organism evidence="3">
    <name type="scientific">freshwater metagenome</name>
    <dbReference type="NCBI Taxonomy" id="449393"/>
    <lineage>
        <taxon>unclassified sequences</taxon>
        <taxon>metagenomes</taxon>
        <taxon>ecological metagenomes</taxon>
    </lineage>
</organism>
<accession>A0A6J6ZAS6</accession>
<proteinExistence type="predicted"/>
<name>A0A6J6ZAS6_9ZZZZ</name>
<dbReference type="AlphaFoldDB" id="A0A6J6ZAS6"/>
<feature type="transmembrane region" description="Helical" evidence="1">
    <location>
        <begin position="82"/>
        <end position="100"/>
    </location>
</feature>
<dbReference type="PANTHER" id="PTHR10050">
    <property type="entry name" value="DOLICHYL-PHOSPHATE-MANNOSE--PROTEIN MANNOSYLTRANSFERASE"/>
    <property type="match status" value="1"/>
</dbReference>
<reference evidence="3" key="1">
    <citation type="submission" date="2020-05" db="EMBL/GenBank/DDBJ databases">
        <authorList>
            <person name="Chiriac C."/>
            <person name="Salcher M."/>
            <person name="Ghai R."/>
            <person name="Kavagutti S V."/>
        </authorList>
    </citation>
    <scope>NUCLEOTIDE SEQUENCE</scope>
</reference>
<dbReference type="EMBL" id="CAFABD010000020">
    <property type="protein sequence ID" value="CAB4818790.1"/>
    <property type="molecule type" value="Genomic_DNA"/>
</dbReference>
<gene>
    <name evidence="3" type="ORF">UFOPK3166_00235</name>
</gene>
<protein>
    <submittedName>
        <fullName evidence="3">Unannotated protein</fullName>
    </submittedName>
</protein>
<keyword evidence="1" id="KW-1133">Transmembrane helix</keyword>
<evidence type="ECO:0000259" key="2">
    <source>
        <dbReference type="Pfam" id="PF16192"/>
    </source>
</evidence>
<dbReference type="PANTHER" id="PTHR10050:SF46">
    <property type="entry name" value="PROTEIN O-MANNOSYL-TRANSFERASE 2"/>
    <property type="match status" value="1"/>
</dbReference>
<sequence>MLGFHTGLTEKHSYQANPWSWLVMGRPTSFFYAAPKGCGEKECAQEVLALGTPLLWWIGTIALVVVIGFWIRSLVQRKNQPVLNLIIIGLAAGYLPWFFLQKRTVFTFYAIIIEPFMILAIVYCAHLFLKGSRDVKSARIVIALITLLVLICFIYFLPLFTGQVITYDAWHQKMWLPSWI</sequence>
<feature type="domain" description="Protein O-mannosyl-transferase C-terminal four TM" evidence="2">
    <location>
        <begin position="1"/>
        <end position="179"/>
    </location>
</feature>
<evidence type="ECO:0000256" key="1">
    <source>
        <dbReference type="SAM" id="Phobius"/>
    </source>
</evidence>
<dbReference type="InterPro" id="IPR027005">
    <property type="entry name" value="PMT-like"/>
</dbReference>